<dbReference type="GO" id="GO:0035438">
    <property type="term" value="F:cyclic-di-GMP binding"/>
    <property type="evidence" value="ECO:0007669"/>
    <property type="project" value="InterPro"/>
</dbReference>
<proteinExistence type="predicted"/>
<accession>A0A9D1MYM9</accession>
<dbReference type="NCBIfam" id="NF012206">
    <property type="entry name" value="LktA_tand_53"/>
    <property type="match status" value="11"/>
</dbReference>
<organism evidence="3 4">
    <name type="scientific">Candidatus Limenecus avicola</name>
    <dbReference type="NCBI Taxonomy" id="2840847"/>
    <lineage>
        <taxon>Bacteria</taxon>
        <taxon>Bacillati</taxon>
        <taxon>Bacillota</taxon>
        <taxon>Clostridia</taxon>
        <taxon>Eubacteriales</taxon>
        <taxon>Clostridiaceae</taxon>
        <taxon>Clostridiaceae incertae sedis</taxon>
        <taxon>Candidatus Limenecus</taxon>
    </lineage>
</organism>
<sequence>MILKSLITKLFNKKLTASVLGIIFLLQQTMVLPVLASDITGITKPGGEHGSFDIHPEFNKGDIGFRHYYQFNLDQGDIANLIFKMQQSGVNIEQFVNLVDKTININGIINTMRDNNFYGGRAIFVSPNGMVVGASGVLNVGSLTAIAPAPNDYLRFAGATMGQGVLNDAANNLGVSSVIDIPGAGSFEDNMTRIEAADQKGDINIQGKIIARNDVSLKGKNIIIGQEGSVNKAGIVAGVGANNMTNNHGNADQILTTNKQAENLFNALVNNDVVSGKGFGNENGKITIAAQSFRENSVVTVADKIGDKLIETILQEAKEQGIDEAEAIQNAINDYLIEIGDVNDPDSIETNKATVTIHNATIAGEDVDITATSKIDYISLKGNPMVDFISGSAIGNKIQSMISGNDYDYEGARAKATIDIGSGAEIKATGDVNAKSLAIANTNVKLSSKKTPVTDTTGELYYSVGTKTVSNVNVKDGASIKADGDVTLNATSKNSQWIKIKNPTSVAGNIAAENGLLPTVQIIVLNSMTEADTNVNVENGAEIKAQNLDVQAVNTTNDLTTLNSLATIDKENKQGIGAAIAIAIKNSDINTSAKLDTTVDTHNKGNVNVTAQSMHVSSTQVTAKVDGELKGVKAQAIKKLAGSEAVKTQINNIISKLGLEGVTSLGESLPNVSTALVVNNSNIDTSATIGKNANIHADNVNVQANAIDLTVNSATSHVQDSSTADYVPAPGVAVIVNNQTNNTNAAVEDGDSNNHAVIKANNDFKISSTLEQPMNEATFEFILGLAQTAGDLKLGLGETADAVEGAPEYIGSGEWDYELLLQALTNPAGEITGDIKDIKFDLNAAGIKNTLGLKGFFNNWAESTSTVKSGGMGTAASVVVSEILNNTNAKLGNYTKVDAQNVIVNAANKVTQYNAVGDVAKLWKLTDGSSGDKGGIGGSVLVESVESKANAQIGDHAEITATAVTKDGKTQGGNVSVNAANNQNFLSVVVTGSKTKSGLALSGSTVVQDVTGETTASVGKSKINASTLTVNAGEAQSTESEKTAENLFDDKNNPFSDKFEDLDDSEVTLEADLSSPVINKYKDIDENTGLLSLKDSVIKDGISNILISGAIASQKDSGKEGGSSSSSGAAIGAAVNVSEFSRAVNAFIADGADITLTDSLNVIADSYTQSLNIAVAGAFAGGVSMKDKGDKDKNKADSWKDKANGLVEKLADKLNSSDNAIAGALGSTIKNNLNDIAAQEAADANKGGDLAGKLTDGGKLTNTENASTASNNMSAAAAGSVNIQINDSTVEAKVGNANITVGKDINVKANQKTSNLNVGTGFAKASTVGAGAAVNVIENTNKTNAIIGNTETQGKANITFTGDAEHNLNVTAEENNDNIQVAVGVGVASNSSDDTDTTVSAGGSFNTDILENSVKAQINNASVKKTAGKDIDVNVNAKNYSTAYKGAGGLSINSGTSDSTSVGAGVAGNINLINKKTEASINANTTIEDAKNVKVAINNDKDTPTENLISVAVGGAVITGSKSGYSFEGAIGADVINNSLTAAINNSQITASENIDVIANNYLKDSNITGALAFSTTPSGVGAGLGTVVNVINTELNANITDSTIYSAEDLNVKANDKELLQFLAMNMGITTKGASTAGVNAIVNVLNSTVKANITNSDITNSGDTNVIADYDTDIKGITGVVEAAVKKGAALGGNALVNVLSSKVEAEIKNKKVDSDGKVTVSAKSNEKIDVVPIGVGISGGKAAAAGNIAVNVLNNKTNAKVDSTNIHSSGLSVEAEDTTTSYNRGGTLAITIGNEGAAIGGSVMVDVLNKNVNASIENSQDINTSDGAILVEAKAETLFGPKDTPSISLDGLIGELDSTDLNNIDSLKDWQMTYDLGGGGNAAVSGSLIAKFSDNKVTAGIKNSNIQNAGSVDVAAKNEIYTRAIVGNITGSQGAAIGGSTFINVNTGKTEALIDNSKITAADDVTVKADSVQDYKTIMAVGGGAGKVSVNGSINTNTAKDTTTASIKNSSVSTEGNVNVSAQAKDDVESMNLAVSIAGKASVGGIVYNNNFNNTVSASISGTHPDLSSNEVNIKANDITLDAKSAESFSAMMAMIGVGGNAAVSGVIVVNTIAANVNSFIENAMVNSDGKINVNSAHSYNYDKYGDKTNYFTDTLMANSAGKDITSDDITTGEYTPIVMVLGISGAGNAAINATDVTNVLNTNINAYVQDSQIASVDGLSINAVANEVFYDALAGVGVAGNAAVGVTTAQHILSSNVNAALKNTQVTEGNVDVTATQNTNLNTVLFMANIAGSGAGVTAVAGVNTLDNNVNAKIENSTVHNGNANVKAENNTKANTMVVAASGAGVGAAVNAVTITDVASGSTIASIENSTVKKGKTTVEAINRTDMNNLITGGAVAGQGAAIGAYAPVSTMENTVKAFIKDSHLNDNSDMSSVSALSEVLQKTIVANISAAGVGAGLGATAIVNVIDNDVEAYILNTDITNGSIAINAQQHSELEGMVASVAATGVGFSGGINTAVNTLEDRVKAYADNVIAQNAYLDIDASENQTLNFEIAALTGSGTAGGTGAAIVNVINNELNAYLQNSELTDGQADVNATLTSDITADMSSLTAGGLAGVGAGAVVNVLTNKTNAYIQNSTAENVKSLTASAVSNENIYGNNSVIGAGWFGAAVSTLVNVIENETTAKIDAGNNNITTTGALTVNASDTLTLNNEAGSISAGVIGAGASVNVNVLNNTVTSELLSNTGKIIADSANVTADSVIDLNINTNSTAGGVAGIAGTVAVTNIGDRITSDVNVDGANVQDSVAQAQDTVNGLGLADEISLTAGDSTQKQGTAAIVSADITTNNDINVKATNTVNADIYNKNITGGIVAAGATVLVTNTNYKTSASIDKDNASVSSQNGDISVIAKNNITATTEAKQGSGGLASINGNIALFKNNAQTSSEILSGTINALAGNVNINAESTDNITSIAHGEIGGGAVINVIVAQTETDNKTTAQIKGKNGKKVTINAKNLEITATNTSDLTAEMMSTAGGAFVANTVINEAVSKSDTTAGIFTPNGDITLTGDLTIAAQTDHIRVNDNVIVGSIAAVGAAVTDQNATIESKFMASTDSANIKTKNATIKAGTKKNSNEAGELTANVTSVNRSGQLVGGNGTNMNAVVSGETNVKLNNTTLKADEKVNLLSKIKRLAKTDSESLSAGLTAIGVTTVKTDVKGTTSIDTSSSTITAKELTANADSKSEAKTTLIAGNAGLASVGTTTSSASVATDVSIKTGNINADKINIDLKTEKSATIEDTNKAAGFAGIGASSISTNVSGKSGITTTGTIRNQANDGAATNLKMAVTDNSTAENKSKSGSYGAVGASVIDINSVVSSTVNNLIGGDIWADNIKFESNLNRTSVANGLSESAGIGGISKINITSRIGGESDKTGSTTTISANIGQAKGTVDIDSNTTNNVKTYLSDNVDGLIAIAKGSAKNILNSQNNINITGAIIDIDGNLAIDASNLNNVAMTRSSDTNGFIAIKGGTLENTINSEANIDIQDSTLKANIVEITSKAKFASLGTIQYDDSAGGFITSSGAKIDNKITQKNNVNFKNSTLNAKKDLSIKQQSDSDFHQAVKSTHSGFAVYNRAESNLTVTNENKLDIDKNTEITANNITIAMDSSNNLSSETHTEARHFAGQPKSFANLTLNANNTMNTSGKIVSKGSTNIQFLSNSINTLKQDAYLYAEAAVATGDTGGSLNYNTDNKLNIEKGAIIASDKDVVVNYDKGINKFDSKVHYKKKSRLLFGIPITKSDSWSSINTSHKGSLKNDGEVSAGIGSQKYMTIDKDGNIVKDSLKGFIDSDYQVQDAVNKDSATVTQETLDALTSEKDYLQAKIEELNQDKNKNSEQIKIYNDQIAEIDSILDSYESAIKYSEDQVNNMMNNAIKDKVVGLEGPDGSSLSSSDYEAIKNLQSEKVSKAEEQYKKDGNLQNYLEAVENALDKALAEYQYSYEKQVEVDGKTETQTITTNLTDSQKSSIKQAVNDQQALYKEDANGVLRYGDAVVMNQETQNTLNSLNQNKESIDSMKNSLLDVNSKYDSQISSINGQINDINTQYDYISKNPLPGINIAAPSIVFDSIIAEVPKIKITGITESDVTGDGTFKLYQPSLVIENYSNKNLIFSDININRGGEGGLTIGGKDFSDYLDTNKKINNKVAYVTDQSNAGYQNTVTINSYFDKYNPEVYGQKPSDTIFNSTINAGKHLNIFNDGGDITFANAITADKKTITATNGNIVYDAAGTNFELNSQDSVKAGKNVTVTAKNIKVDGTLQAGTDERNIEITDEMLLADNLVVDPATGLKNMIKTNGNIKALYKDGKIYVFHIAQEGGNVDFNGSVTGSGKVTYTNGYSTINIQNDTEKQLIVQNLANNRMNGSFDNQGTITNVVKLGKDKAETTISSNADVIIKGVVENGKGFIENDDTSVLTINANKAGSVSVENLVSQTGLQQSTVDSFGILNINKENNSDGGIVVNGKITHEGDSNFVNNGNNGVLIAGVIDNSNGTASIESNNGNITVSGTVSNNNGAVNIENKNTEDSYINITSTGVVKNTSGGNISIRNNGKAGLLVEGIINSLKDEIMLYSDNSDIIIGHEDTDNNILADNNNINITINNGNLLNAGFDKTLINTGKDLNINITDGDIGKSTHALAGKENGFSINASTRDNTEAVNIKVDGKITASAKNNNKTNDRLINLNAKKSGMNVNKIDADGNVMLTAAEWPEKDENPTPDRESYFHGYSIINAADDKSQPNITGKNISIIASDNVGSKDNALTYLQTQGGSISVEAENDLYIKGMGSNDNIWQLITKRGNMGLDFSGDAVIRELTAGKDISIVSKGSNVTIYDLGKVSHLLDGDDLLFPHDQIKFSDVVPETVHITVLDVNPETRIDPDEANATINIYNAYVKGQNNGKADVVLKADKIIAHAYDAADSIVTNTERPNGFNPTEGRLYADDYTDKNAPQELKATGFNTVGEGSSLVFDIQGVSPDDVKAAGADESSRNYKPQDVIQTVEIFNNPFGFTETVYKAKDVTLSLNSSDTAPDTNRGMVLDKFYADNAYVDTKDLNLKIKDGFITNYAEFRNGDRFAVGGGRPVEPGEYRWLTIVDNDYNRNISSEFGIPVTSQLYTKLTGSFALSMGNLIALETKAPVVNYNPYEVVNLPRTENSFYRLTYKDDKIQKTTTTPEFSDIDKSTYKPTKRNAIRFNIAQKDGYVLVSDKKKNKEKSPIISIIDISKTGLAVEHDGTLKVGDRMVLDLNIHNIKASPEVEVVRVSGNNAGMKFINLDKATANKILYMNMYSAKETEPSVSKL</sequence>
<evidence type="ECO:0000256" key="1">
    <source>
        <dbReference type="SAM" id="Coils"/>
    </source>
</evidence>
<dbReference type="EMBL" id="DVOD01000014">
    <property type="protein sequence ID" value="HIU91859.1"/>
    <property type="molecule type" value="Genomic_DNA"/>
</dbReference>
<keyword evidence="1" id="KW-0175">Coiled coil</keyword>
<evidence type="ECO:0000259" key="2">
    <source>
        <dbReference type="Pfam" id="PF07238"/>
    </source>
</evidence>
<name>A0A9D1MYM9_9CLOT</name>
<evidence type="ECO:0000313" key="4">
    <source>
        <dbReference type="Proteomes" id="UP000886748"/>
    </source>
</evidence>
<feature type="domain" description="PilZ" evidence="2">
    <location>
        <begin position="5253"/>
        <end position="5316"/>
    </location>
</feature>
<evidence type="ECO:0000313" key="3">
    <source>
        <dbReference type="EMBL" id="HIU91859.1"/>
    </source>
</evidence>
<reference evidence="3" key="1">
    <citation type="submission" date="2020-10" db="EMBL/GenBank/DDBJ databases">
        <authorList>
            <person name="Gilroy R."/>
        </authorList>
    </citation>
    <scope>NUCLEOTIDE SEQUENCE</scope>
    <source>
        <strain evidence="3">CHK154-7741</strain>
    </source>
</reference>
<protein>
    <recommendedName>
        <fullName evidence="2">PilZ domain-containing protein</fullName>
    </recommendedName>
</protein>
<comment type="caution">
    <text evidence="3">The sequence shown here is derived from an EMBL/GenBank/DDBJ whole genome shotgun (WGS) entry which is preliminary data.</text>
</comment>
<dbReference type="Pfam" id="PF07238">
    <property type="entry name" value="PilZ"/>
    <property type="match status" value="1"/>
</dbReference>
<dbReference type="InterPro" id="IPR047881">
    <property type="entry name" value="LktA_repeat"/>
</dbReference>
<gene>
    <name evidence="3" type="ORF">IAD26_01850</name>
</gene>
<reference evidence="3" key="2">
    <citation type="journal article" date="2021" name="PeerJ">
        <title>Extensive microbial diversity within the chicken gut microbiome revealed by metagenomics and culture.</title>
        <authorList>
            <person name="Gilroy R."/>
            <person name="Ravi A."/>
            <person name="Getino M."/>
            <person name="Pursley I."/>
            <person name="Horton D.L."/>
            <person name="Alikhan N.F."/>
            <person name="Baker D."/>
            <person name="Gharbi K."/>
            <person name="Hall N."/>
            <person name="Watson M."/>
            <person name="Adriaenssens E.M."/>
            <person name="Foster-Nyarko E."/>
            <person name="Jarju S."/>
            <person name="Secka A."/>
            <person name="Antonio M."/>
            <person name="Oren A."/>
            <person name="Chaudhuri R.R."/>
            <person name="La Ragione R."/>
            <person name="Hildebrand F."/>
            <person name="Pallen M.J."/>
        </authorList>
    </citation>
    <scope>NUCLEOTIDE SEQUENCE</scope>
    <source>
        <strain evidence="3">CHK154-7741</strain>
    </source>
</reference>
<dbReference type="InterPro" id="IPR009875">
    <property type="entry name" value="PilZ_domain"/>
</dbReference>
<feature type="coiled-coil region" evidence="1">
    <location>
        <begin position="3859"/>
        <end position="3921"/>
    </location>
</feature>
<dbReference type="Proteomes" id="UP000886748">
    <property type="component" value="Unassembled WGS sequence"/>
</dbReference>